<dbReference type="EMBL" id="MUGW01000054">
    <property type="protein sequence ID" value="OXA84957.1"/>
    <property type="molecule type" value="Genomic_DNA"/>
</dbReference>
<evidence type="ECO:0000313" key="2">
    <source>
        <dbReference type="EMBL" id="OXA84957.1"/>
    </source>
</evidence>
<evidence type="ECO:0000256" key="1">
    <source>
        <dbReference type="SAM" id="SignalP"/>
    </source>
</evidence>
<dbReference type="RefSeq" id="WP_089051637.1">
    <property type="nucleotide sequence ID" value="NZ_FXTV01000019.1"/>
</dbReference>
<reference evidence="2 3" key="1">
    <citation type="submission" date="2016-11" db="EMBL/GenBank/DDBJ databases">
        <title>Whole genomes of Flavobacteriaceae.</title>
        <authorList>
            <person name="Stine C."/>
            <person name="Li C."/>
            <person name="Tadesse D."/>
        </authorList>
    </citation>
    <scope>NUCLEOTIDE SEQUENCE [LARGE SCALE GENOMIC DNA]</scope>
    <source>
        <strain evidence="2 3">DSM 18292</strain>
    </source>
</reference>
<evidence type="ECO:0000313" key="3">
    <source>
        <dbReference type="Proteomes" id="UP000198345"/>
    </source>
</evidence>
<protein>
    <submittedName>
        <fullName evidence="2">Uncharacterized protein</fullName>
    </submittedName>
</protein>
<gene>
    <name evidence="2" type="ORF">B0A66_20060</name>
</gene>
<keyword evidence="3" id="KW-1185">Reference proteome</keyword>
<comment type="caution">
    <text evidence="2">The sequence shown here is derived from an EMBL/GenBank/DDBJ whole genome shotgun (WGS) entry which is preliminary data.</text>
</comment>
<dbReference type="AlphaFoldDB" id="A0A226GSL5"/>
<proteinExistence type="predicted"/>
<dbReference type="Proteomes" id="UP000198345">
    <property type="component" value="Unassembled WGS sequence"/>
</dbReference>
<organism evidence="2 3">
    <name type="scientific">Flavobacterium hercynium</name>
    <dbReference type="NCBI Taxonomy" id="387094"/>
    <lineage>
        <taxon>Bacteria</taxon>
        <taxon>Pseudomonadati</taxon>
        <taxon>Bacteroidota</taxon>
        <taxon>Flavobacteriia</taxon>
        <taxon>Flavobacteriales</taxon>
        <taxon>Flavobacteriaceae</taxon>
        <taxon>Flavobacterium</taxon>
    </lineage>
</organism>
<keyword evidence="1" id="KW-0732">Signal</keyword>
<accession>A0A226GSL5</accession>
<sequence>MKNLLKLIFLFIVQISFAQNFSVIKAENFSGVIISKEYFSGKSDMKCFTPTEKEIYDLEKIITEIQNKKEIRANRYITSNIDFSKYIRQYSGLYIREEKVIFIQFVLKEIIENRKLKWTSEYLSSIDIDKCISMNYFIKEQKFYELSVCGDY</sequence>
<name>A0A226GSL5_9FLAO</name>
<feature type="chain" id="PRO_5012759403" evidence="1">
    <location>
        <begin position="19"/>
        <end position="152"/>
    </location>
</feature>
<feature type="signal peptide" evidence="1">
    <location>
        <begin position="1"/>
        <end position="18"/>
    </location>
</feature>